<dbReference type="PROSITE" id="PS00874">
    <property type="entry name" value="T2SP_F"/>
    <property type="match status" value="1"/>
</dbReference>
<keyword evidence="3 9" id="KW-0813">Transport</keyword>
<dbReference type="InterPro" id="IPR042094">
    <property type="entry name" value="T2SS_GspF_sf"/>
</dbReference>
<dbReference type="PRINTS" id="PR00812">
    <property type="entry name" value="BCTERIALGSPF"/>
</dbReference>
<dbReference type="eggNOG" id="COG1459">
    <property type="taxonomic scope" value="Bacteria"/>
</dbReference>
<dbReference type="STRING" id="498211.CJA_2731"/>
<evidence type="ECO:0000256" key="5">
    <source>
        <dbReference type="ARBA" id="ARBA00022519"/>
    </source>
</evidence>
<evidence type="ECO:0000256" key="2">
    <source>
        <dbReference type="ARBA" id="ARBA00005745"/>
    </source>
</evidence>
<dbReference type="OrthoDB" id="9805682at2"/>
<evidence type="ECO:0000256" key="9">
    <source>
        <dbReference type="RuleBase" id="RU003923"/>
    </source>
</evidence>
<proteinExistence type="inferred from homology"/>
<feature type="domain" description="Type II secretion system protein GspF" evidence="11">
    <location>
        <begin position="298"/>
        <end position="420"/>
    </location>
</feature>
<dbReference type="EMBL" id="CP000934">
    <property type="protein sequence ID" value="ACE82964.1"/>
    <property type="molecule type" value="Genomic_DNA"/>
</dbReference>
<dbReference type="AlphaFoldDB" id="B3PBG4"/>
<evidence type="ECO:0000259" key="11">
    <source>
        <dbReference type="Pfam" id="PF00482"/>
    </source>
</evidence>
<evidence type="ECO:0000313" key="12">
    <source>
        <dbReference type="EMBL" id="ACE82964.1"/>
    </source>
</evidence>
<evidence type="ECO:0000256" key="8">
    <source>
        <dbReference type="ARBA" id="ARBA00023136"/>
    </source>
</evidence>
<protein>
    <submittedName>
        <fullName evidence="12">Type IV pilus biogenesis protein PilC</fullName>
    </submittedName>
</protein>
<dbReference type="Proteomes" id="UP000001036">
    <property type="component" value="Chromosome"/>
</dbReference>
<reference evidence="12 13" key="1">
    <citation type="journal article" date="2008" name="J. Bacteriol.">
        <title>Insights into plant cell wall degradation from the genome sequence of the soil bacterium Cellvibrio japonicus.</title>
        <authorList>
            <person name="Deboy R.T."/>
            <person name="Mongodin E.F."/>
            <person name="Fouts D.E."/>
            <person name="Tailford L.E."/>
            <person name="Khouri H."/>
            <person name="Emerson J.B."/>
            <person name="Mohamoud Y."/>
            <person name="Watkins K."/>
            <person name="Henrissat B."/>
            <person name="Gilbert H.J."/>
            <person name="Nelson K.E."/>
        </authorList>
    </citation>
    <scope>NUCLEOTIDE SEQUENCE [LARGE SCALE GENOMIC DNA]</scope>
    <source>
        <strain evidence="12 13">Ueda107</strain>
    </source>
</reference>
<dbReference type="InterPro" id="IPR001992">
    <property type="entry name" value="T2SS_GspF/T4SS_PilC_CS"/>
</dbReference>
<evidence type="ECO:0000256" key="6">
    <source>
        <dbReference type="ARBA" id="ARBA00022692"/>
    </source>
</evidence>
<evidence type="ECO:0000256" key="3">
    <source>
        <dbReference type="ARBA" id="ARBA00022448"/>
    </source>
</evidence>
<dbReference type="RefSeq" id="WP_012488325.1">
    <property type="nucleotide sequence ID" value="NC_010995.1"/>
</dbReference>
<feature type="transmembrane region" description="Helical" evidence="10">
    <location>
        <begin position="246"/>
        <end position="262"/>
    </location>
</feature>
<evidence type="ECO:0000256" key="7">
    <source>
        <dbReference type="ARBA" id="ARBA00022989"/>
    </source>
</evidence>
<dbReference type="HOGENOM" id="CLU_035032_2_1_6"/>
<keyword evidence="7 10" id="KW-1133">Transmembrane helix</keyword>
<dbReference type="GO" id="GO:0015628">
    <property type="term" value="P:protein secretion by the type II secretion system"/>
    <property type="evidence" value="ECO:0007669"/>
    <property type="project" value="TreeGrafter"/>
</dbReference>
<dbReference type="InterPro" id="IPR003004">
    <property type="entry name" value="GspF/PilC"/>
</dbReference>
<feature type="transmembrane region" description="Helical" evidence="10">
    <location>
        <begin position="401"/>
        <end position="422"/>
    </location>
</feature>
<evidence type="ECO:0000256" key="10">
    <source>
        <dbReference type="SAM" id="Phobius"/>
    </source>
</evidence>
<keyword evidence="5" id="KW-0997">Cell inner membrane</keyword>
<comment type="subcellular location">
    <subcellularLocation>
        <location evidence="1 9">Cell inner membrane</location>
        <topology evidence="1 9">Multi-pass membrane protein</topology>
    </subcellularLocation>
</comment>
<dbReference type="PANTHER" id="PTHR30012">
    <property type="entry name" value="GENERAL SECRETION PATHWAY PROTEIN"/>
    <property type="match status" value="1"/>
</dbReference>
<evidence type="ECO:0000256" key="1">
    <source>
        <dbReference type="ARBA" id="ARBA00004429"/>
    </source>
</evidence>
<dbReference type="GO" id="GO:0005886">
    <property type="term" value="C:plasma membrane"/>
    <property type="evidence" value="ECO:0007669"/>
    <property type="project" value="UniProtKB-SubCell"/>
</dbReference>
<keyword evidence="13" id="KW-1185">Reference proteome</keyword>
<keyword evidence="6 9" id="KW-0812">Transmembrane</keyword>
<feature type="transmembrane region" description="Helical" evidence="10">
    <location>
        <begin position="194"/>
        <end position="213"/>
    </location>
</feature>
<dbReference type="KEGG" id="cja:CJA_2731"/>
<dbReference type="FunFam" id="1.20.81.30:FF:000001">
    <property type="entry name" value="Type II secretion system protein F"/>
    <property type="match status" value="2"/>
</dbReference>
<dbReference type="Gene3D" id="1.20.81.30">
    <property type="entry name" value="Type II secretion system (T2SS), domain F"/>
    <property type="match status" value="2"/>
</dbReference>
<feature type="domain" description="Type II secretion system protein GspF" evidence="11">
    <location>
        <begin position="94"/>
        <end position="217"/>
    </location>
</feature>
<dbReference type="Pfam" id="PF00482">
    <property type="entry name" value="T2SSF"/>
    <property type="match status" value="2"/>
</dbReference>
<sequence>MATVSATKTASTAKNKTAAVKVKAKPSQTTNTYIYKGVDRKGSKIQGEINGTSPAIVKALLIKQGINVKSVSKKSKPLFGTSGKAIKPADIAVFSRQMATMMKAGVPLVQAFDIVADGLENPNMKSLVLEIRDDVAAGGGFAASLRKHPRYFDDLFCNLVDAGEQSGALETMLDRIATYKEKTEALKAKIKKAMTYPIAVIVVAIVVTGILLVKVVPQFAATFASFGADLPAFTLFVLHLSDLAQQWWFLGMIGIGGSFYLFKEAKLRSKKFAYLVDRYVLKLPIIGKIVYLSIMARFARTLSTTFAAGVPLIDALTSVAGAAGNRIYSDAILKVREDVSTGIQLNAALRSGNLFPTLLVQMSAIGEESGALDEMLDKVAIYYEGEVDNMVDNLTSLLEPMIISVLGILVGGLMVAMYLPIFQIGAVI</sequence>
<evidence type="ECO:0000256" key="4">
    <source>
        <dbReference type="ARBA" id="ARBA00022475"/>
    </source>
</evidence>
<gene>
    <name evidence="12" type="primary">pilC</name>
    <name evidence="12" type="ordered locus">CJA_2731</name>
</gene>
<name>B3PBG4_CELJU</name>
<comment type="similarity">
    <text evidence="2 9">Belongs to the GSP F family.</text>
</comment>
<evidence type="ECO:0000313" key="13">
    <source>
        <dbReference type="Proteomes" id="UP000001036"/>
    </source>
</evidence>
<dbReference type="PANTHER" id="PTHR30012:SF7">
    <property type="entry name" value="PROTEIN TRANSPORT PROTEIN HOFC HOMOLOG"/>
    <property type="match status" value="1"/>
</dbReference>
<organism evidence="12 13">
    <name type="scientific">Cellvibrio japonicus (strain Ueda107)</name>
    <name type="common">Pseudomonas fluorescens subsp. cellulosa</name>
    <dbReference type="NCBI Taxonomy" id="498211"/>
    <lineage>
        <taxon>Bacteria</taxon>
        <taxon>Pseudomonadati</taxon>
        <taxon>Pseudomonadota</taxon>
        <taxon>Gammaproteobacteria</taxon>
        <taxon>Cellvibrionales</taxon>
        <taxon>Cellvibrionaceae</taxon>
        <taxon>Cellvibrio</taxon>
    </lineage>
</organism>
<keyword evidence="8 10" id="KW-0472">Membrane</keyword>
<accession>B3PBG4</accession>
<keyword evidence="4" id="KW-1003">Cell membrane</keyword>
<dbReference type="InterPro" id="IPR018076">
    <property type="entry name" value="T2SS_GspF_dom"/>
</dbReference>